<proteinExistence type="predicted"/>
<dbReference type="Proteomes" id="UP001282288">
    <property type="component" value="Unassembled WGS sequence"/>
</dbReference>
<dbReference type="GeneID" id="69804473"/>
<evidence type="ECO:0000313" key="4">
    <source>
        <dbReference type="Proteomes" id="UP001282288"/>
    </source>
</evidence>
<keyword evidence="3" id="KW-1185">Reference proteome</keyword>
<accession>A0AAP6BBF3</accession>
<dbReference type="AlphaFoldDB" id="A0AAP6BBF3"/>
<protein>
    <submittedName>
        <fullName evidence="1">Uncharacterized protein</fullName>
    </submittedName>
</protein>
<comment type="caution">
    <text evidence="1">The sequence shown here is derived from an EMBL/GenBank/DDBJ whole genome shotgun (WGS) entry which is preliminary data.</text>
</comment>
<dbReference type="EMBL" id="JARAWC010000012">
    <property type="protein sequence ID" value="MDX2961665.1"/>
    <property type="molecule type" value="Genomic_DNA"/>
</dbReference>
<name>A0AAP6BBF3_9ACTN</name>
<gene>
    <name evidence="1" type="ORF">PV399_18355</name>
    <name evidence="2" type="ORF">PV666_01015</name>
</gene>
<dbReference type="RefSeq" id="WP_010351637.1">
    <property type="nucleotide sequence ID" value="NZ_BCMK01000011.1"/>
</dbReference>
<dbReference type="Proteomes" id="UP001272987">
    <property type="component" value="Unassembled WGS sequence"/>
</dbReference>
<evidence type="ECO:0000313" key="1">
    <source>
        <dbReference type="EMBL" id="MDX2961665.1"/>
    </source>
</evidence>
<sequence length="83" mass="8456">MQRSAAYVAVAAITATSVATLSAVRTPLQKASSLISRLALRRTRRPRDAALCGNSLCTVVSSAFGVHGNAGGGTAYAGYTSLI</sequence>
<evidence type="ECO:0000313" key="2">
    <source>
        <dbReference type="EMBL" id="MDX3016466.1"/>
    </source>
</evidence>
<evidence type="ECO:0000313" key="3">
    <source>
        <dbReference type="Proteomes" id="UP001272987"/>
    </source>
</evidence>
<organism evidence="1 4">
    <name type="scientific">Streptomyces acidiscabies</name>
    <dbReference type="NCBI Taxonomy" id="42234"/>
    <lineage>
        <taxon>Bacteria</taxon>
        <taxon>Bacillati</taxon>
        <taxon>Actinomycetota</taxon>
        <taxon>Actinomycetes</taxon>
        <taxon>Kitasatosporales</taxon>
        <taxon>Streptomycetaceae</taxon>
        <taxon>Streptomyces</taxon>
    </lineage>
</organism>
<dbReference type="EMBL" id="JARAWP010000001">
    <property type="protein sequence ID" value="MDX3016466.1"/>
    <property type="molecule type" value="Genomic_DNA"/>
</dbReference>
<reference evidence="1 3" key="1">
    <citation type="journal article" date="2023" name="Microb. Genom.">
        <title>Mesoterricola silvestris gen. nov., sp. nov., Mesoterricola sediminis sp. nov., Geothrix oryzae sp. nov., Geothrix edaphica sp. nov., Geothrix rubra sp. nov., and Geothrix limicola sp. nov., six novel members of Acidobacteriota isolated from soils.</title>
        <authorList>
            <person name="Weisberg A.J."/>
            <person name="Pearce E."/>
            <person name="Kramer C.G."/>
            <person name="Chang J.H."/>
            <person name="Clarke C.R."/>
        </authorList>
    </citation>
    <scope>NUCLEOTIDE SEQUENCE</scope>
    <source>
        <strain evidence="2 3">NB05-1H</strain>
        <strain evidence="1">NRRL_B-16521</strain>
    </source>
</reference>